<dbReference type="InterPro" id="IPR037275">
    <property type="entry name" value="Znf_CTCHY_sf"/>
</dbReference>
<dbReference type="SUPFAM" id="SSF161219">
    <property type="entry name" value="CHY zinc finger-like"/>
    <property type="match status" value="1"/>
</dbReference>
<dbReference type="Gene3D" id="2.20.28.10">
    <property type="match status" value="1"/>
</dbReference>
<dbReference type="OrthoDB" id="411372at2759"/>
<dbReference type="SMART" id="SM00184">
    <property type="entry name" value="RING"/>
    <property type="match status" value="1"/>
</dbReference>
<dbReference type="PANTHER" id="PTHR21319:SF0">
    <property type="entry name" value="AND RING FINGER DOMAIN PROTEIN, PUTATIVE (AFU_ORTHOLOGUE AFUA_1G08900)-RELATED"/>
    <property type="match status" value="1"/>
</dbReference>
<evidence type="ECO:0000256" key="3">
    <source>
        <dbReference type="ARBA" id="ARBA00022833"/>
    </source>
</evidence>
<accession>A0A9P8CT13</accession>
<evidence type="ECO:0000259" key="6">
    <source>
        <dbReference type="PROSITE" id="PS50089"/>
    </source>
</evidence>
<dbReference type="GO" id="GO:0005634">
    <property type="term" value="C:nucleus"/>
    <property type="evidence" value="ECO:0007669"/>
    <property type="project" value="TreeGrafter"/>
</dbReference>
<dbReference type="GeneID" id="70291947"/>
<feature type="region of interest" description="Disordered" evidence="5">
    <location>
        <begin position="514"/>
        <end position="533"/>
    </location>
</feature>
<dbReference type="GO" id="GO:0008270">
    <property type="term" value="F:zinc ion binding"/>
    <property type="evidence" value="ECO:0007669"/>
    <property type="project" value="UniProtKB-KW"/>
</dbReference>
<protein>
    <submittedName>
        <fullName evidence="9">CHY zinc finger protein</fullName>
    </submittedName>
</protein>
<feature type="domain" description="CHY-type" evidence="7">
    <location>
        <begin position="250"/>
        <end position="319"/>
    </location>
</feature>
<dbReference type="RefSeq" id="XP_046120260.1">
    <property type="nucleotide sequence ID" value="XM_046261044.1"/>
</dbReference>
<keyword evidence="2 4" id="KW-0863">Zinc-finger</keyword>
<dbReference type="PROSITE" id="PS51270">
    <property type="entry name" value="ZF_CTCHY"/>
    <property type="match status" value="1"/>
</dbReference>
<dbReference type="InterPro" id="IPR008913">
    <property type="entry name" value="Znf_CHY"/>
</dbReference>
<dbReference type="Pfam" id="PF14599">
    <property type="entry name" value="zinc_ribbon_6"/>
    <property type="match status" value="1"/>
</dbReference>
<evidence type="ECO:0000256" key="2">
    <source>
        <dbReference type="ARBA" id="ARBA00022771"/>
    </source>
</evidence>
<dbReference type="EMBL" id="MU251248">
    <property type="protein sequence ID" value="KAG9256336.1"/>
    <property type="molecule type" value="Genomic_DNA"/>
</dbReference>
<gene>
    <name evidence="9" type="ORF">F5Z01DRAFT_618666</name>
</gene>
<dbReference type="InterPro" id="IPR013083">
    <property type="entry name" value="Znf_RING/FYVE/PHD"/>
</dbReference>
<dbReference type="InterPro" id="IPR039512">
    <property type="entry name" value="RCHY1_zinc-ribbon"/>
</dbReference>
<dbReference type="GO" id="GO:0016567">
    <property type="term" value="P:protein ubiquitination"/>
    <property type="evidence" value="ECO:0007669"/>
    <property type="project" value="TreeGrafter"/>
</dbReference>
<organism evidence="9 10">
    <name type="scientific">Emericellopsis atlantica</name>
    <dbReference type="NCBI Taxonomy" id="2614577"/>
    <lineage>
        <taxon>Eukaryota</taxon>
        <taxon>Fungi</taxon>
        <taxon>Dikarya</taxon>
        <taxon>Ascomycota</taxon>
        <taxon>Pezizomycotina</taxon>
        <taxon>Sordariomycetes</taxon>
        <taxon>Hypocreomycetidae</taxon>
        <taxon>Hypocreales</taxon>
        <taxon>Bionectriaceae</taxon>
        <taxon>Emericellopsis</taxon>
    </lineage>
</organism>
<dbReference type="Gene3D" id="3.30.40.10">
    <property type="entry name" value="Zinc/RING finger domain, C3HC4 (zinc finger)"/>
    <property type="match status" value="1"/>
</dbReference>
<feature type="domain" description="RING-type" evidence="6">
    <location>
        <begin position="388"/>
        <end position="430"/>
    </location>
</feature>
<evidence type="ECO:0000256" key="1">
    <source>
        <dbReference type="ARBA" id="ARBA00022723"/>
    </source>
</evidence>
<evidence type="ECO:0000256" key="4">
    <source>
        <dbReference type="PROSITE-ProRule" id="PRU00601"/>
    </source>
</evidence>
<evidence type="ECO:0000259" key="7">
    <source>
        <dbReference type="PROSITE" id="PS51266"/>
    </source>
</evidence>
<proteinExistence type="predicted"/>
<keyword evidence="10" id="KW-1185">Reference proteome</keyword>
<evidence type="ECO:0000259" key="8">
    <source>
        <dbReference type="PROSITE" id="PS51270"/>
    </source>
</evidence>
<dbReference type="InterPro" id="IPR017921">
    <property type="entry name" value="Znf_CTCHY"/>
</dbReference>
<comment type="caution">
    <text evidence="9">The sequence shown here is derived from an EMBL/GenBank/DDBJ whole genome shotgun (WGS) entry which is preliminary data.</text>
</comment>
<dbReference type="Pfam" id="PF05495">
    <property type="entry name" value="zf-CHY"/>
    <property type="match status" value="1"/>
</dbReference>
<feature type="region of interest" description="Disordered" evidence="5">
    <location>
        <begin position="572"/>
        <end position="629"/>
    </location>
</feature>
<reference evidence="9" key="1">
    <citation type="journal article" date="2021" name="IMA Fungus">
        <title>Genomic characterization of three marine fungi, including Emericellopsis atlantica sp. nov. with signatures of a generalist lifestyle and marine biomass degradation.</title>
        <authorList>
            <person name="Hagestad O.C."/>
            <person name="Hou L."/>
            <person name="Andersen J.H."/>
            <person name="Hansen E.H."/>
            <person name="Altermark B."/>
            <person name="Li C."/>
            <person name="Kuhnert E."/>
            <person name="Cox R.J."/>
            <person name="Crous P.W."/>
            <person name="Spatafora J.W."/>
            <person name="Lail K."/>
            <person name="Amirebrahimi M."/>
            <person name="Lipzen A."/>
            <person name="Pangilinan J."/>
            <person name="Andreopoulos W."/>
            <person name="Hayes R.D."/>
            <person name="Ng V."/>
            <person name="Grigoriev I.V."/>
            <person name="Jackson S.A."/>
            <person name="Sutton T.D.S."/>
            <person name="Dobson A.D.W."/>
            <person name="Rama T."/>
        </authorList>
    </citation>
    <scope>NUCLEOTIDE SEQUENCE</scope>
    <source>
        <strain evidence="9">TS7</strain>
    </source>
</reference>
<dbReference type="InterPro" id="IPR037274">
    <property type="entry name" value="Znf_CHY_sf"/>
</dbReference>
<name>A0A9P8CT13_9HYPO</name>
<feature type="compositionally biased region" description="Acidic residues" evidence="5">
    <location>
        <begin position="594"/>
        <end position="621"/>
    </location>
</feature>
<dbReference type="SUPFAM" id="SSF57850">
    <property type="entry name" value="RING/U-box"/>
    <property type="match status" value="1"/>
</dbReference>
<dbReference type="Proteomes" id="UP000887229">
    <property type="component" value="Unassembled WGS sequence"/>
</dbReference>
<dbReference type="GO" id="GO:0006511">
    <property type="term" value="P:ubiquitin-dependent protein catabolic process"/>
    <property type="evidence" value="ECO:0007669"/>
    <property type="project" value="TreeGrafter"/>
</dbReference>
<dbReference type="InterPro" id="IPR001841">
    <property type="entry name" value="Znf_RING"/>
</dbReference>
<keyword evidence="3" id="KW-0862">Zinc</keyword>
<sequence>MSYLVSDFLINPVLRQARRFSEVSRSTIFGSGDEAPGPQPEAVIDNNESDVHISNATPALIAPIACPDLDNSTSSGPMSALGALGRSDEVLASPMAATVDDGSPRDHLGFPLLPNRRRGSKIPEDDGMAEMRRRIQEIYARDVSPEEKARLMHNLHLERYNASRAVPNLQHIAIGSTGPVGQMKEELRPQGALDSLMFWSSTGDNDTEEFHLTESDLMPSWAPSRPFKNQSGLASGQITPGAPAEAMSEITQPQLGCQHYERNVKLQCNTCRKWYPCRFCHDEEMGHDHKLPRFETKYMLCMLCKTPQRASEACVACQEPSAYYYCGICKLWENRQDKPIYHCYDCGICRKGHGIGKDFFHCLTCCACIPTNIETTHKCIERSTDCDCPICGEYLFTSPRPVVFMVCGHSIHKKCYDQHMSVSYKCPICNKSLANMETQFRNLDIAIQSQPMPAEFRDTRAIVLCNDCSGRSMVPYHWLGTKCGTCQSYNTFQLQILGSNSQELQAALVEGTNAQPEQSGFQGQGAEATEPVIPANRRRHSSQGIEMQRRVSEAIVGSYPPPNMRVGTSLENIDSDPDEPNNGIFGFWGRGSADDDDEYMFEDESDEESADDEEDDDDDANEILLIGHR</sequence>
<dbReference type="AlphaFoldDB" id="A0A9P8CT13"/>
<dbReference type="GO" id="GO:0061630">
    <property type="term" value="F:ubiquitin protein ligase activity"/>
    <property type="evidence" value="ECO:0007669"/>
    <property type="project" value="TreeGrafter"/>
</dbReference>
<dbReference type="CDD" id="cd16464">
    <property type="entry name" value="RING-H2_Pirh2-like"/>
    <property type="match status" value="1"/>
</dbReference>
<feature type="domain" description="CTCHY-type" evidence="8">
    <location>
        <begin position="321"/>
        <end position="387"/>
    </location>
</feature>
<feature type="region of interest" description="Disordered" evidence="5">
    <location>
        <begin position="97"/>
        <end position="124"/>
    </location>
</feature>
<dbReference type="SUPFAM" id="SSF161245">
    <property type="entry name" value="Zinc hairpin stack"/>
    <property type="match status" value="1"/>
</dbReference>
<dbReference type="PROSITE" id="PS51266">
    <property type="entry name" value="ZF_CHY"/>
    <property type="match status" value="1"/>
</dbReference>
<dbReference type="PANTHER" id="PTHR21319">
    <property type="entry name" value="RING FINGER AND CHY ZINC FINGER DOMAIN-CONTAINING PROTEIN 1"/>
    <property type="match status" value="1"/>
</dbReference>
<dbReference type="Pfam" id="PF13639">
    <property type="entry name" value="zf-RING_2"/>
    <property type="match status" value="1"/>
</dbReference>
<keyword evidence="1" id="KW-0479">Metal-binding</keyword>
<evidence type="ECO:0000313" key="10">
    <source>
        <dbReference type="Proteomes" id="UP000887229"/>
    </source>
</evidence>
<evidence type="ECO:0000256" key="5">
    <source>
        <dbReference type="SAM" id="MobiDB-lite"/>
    </source>
</evidence>
<evidence type="ECO:0000313" key="9">
    <source>
        <dbReference type="EMBL" id="KAG9256336.1"/>
    </source>
</evidence>
<dbReference type="PROSITE" id="PS50089">
    <property type="entry name" value="ZF_RING_2"/>
    <property type="match status" value="1"/>
</dbReference>